<dbReference type="EMBL" id="JAEMWU010000001">
    <property type="protein sequence ID" value="MBN8206059.1"/>
    <property type="molecule type" value="Genomic_DNA"/>
</dbReference>
<dbReference type="Proteomes" id="UP000664385">
    <property type="component" value="Unassembled WGS sequence"/>
</dbReference>
<dbReference type="Pfam" id="PF06262">
    <property type="entry name" value="Zincin_1"/>
    <property type="match status" value="1"/>
</dbReference>
<feature type="domain" description="N-acetyltransferase" evidence="3">
    <location>
        <begin position="3"/>
        <end position="169"/>
    </location>
</feature>
<dbReference type="Pfam" id="PF00583">
    <property type="entry name" value="Acetyltransf_1"/>
    <property type="match status" value="1"/>
</dbReference>
<dbReference type="Gene3D" id="3.40.630.30">
    <property type="match status" value="1"/>
</dbReference>
<keyword evidence="2" id="KW-0012">Acyltransferase</keyword>
<evidence type="ECO:0000256" key="2">
    <source>
        <dbReference type="ARBA" id="ARBA00023315"/>
    </source>
</evidence>
<proteinExistence type="predicted"/>
<dbReference type="CDD" id="cd12952">
    <property type="entry name" value="MMP_ACEL2062"/>
    <property type="match status" value="1"/>
</dbReference>
<dbReference type="SUPFAM" id="SSF55486">
    <property type="entry name" value="Metalloproteases ('zincins'), catalytic domain"/>
    <property type="match status" value="1"/>
</dbReference>
<dbReference type="GO" id="GO:0016747">
    <property type="term" value="F:acyltransferase activity, transferring groups other than amino-acyl groups"/>
    <property type="evidence" value="ECO:0007669"/>
    <property type="project" value="InterPro"/>
</dbReference>
<evidence type="ECO:0000259" key="3">
    <source>
        <dbReference type="PROSITE" id="PS51186"/>
    </source>
</evidence>
<protein>
    <submittedName>
        <fullName evidence="4">GNAT family N-acetyltransferase</fullName>
    </submittedName>
</protein>
<evidence type="ECO:0000313" key="4">
    <source>
        <dbReference type="EMBL" id="MBN8206059.1"/>
    </source>
</evidence>
<keyword evidence="1" id="KW-0808">Transferase</keyword>
<evidence type="ECO:0000313" key="5">
    <source>
        <dbReference type="Proteomes" id="UP000664385"/>
    </source>
</evidence>
<accession>A0A939DX85</accession>
<sequence length="285" mass="30827">MASHVRIATDSDLPSIARIEAAADTVFDAIADRTEWGSPPSGQDRCQHPGFLLVAADDEAGPAVGFVHVITHDDVAHLEQLSVLPEHARLGHGTALVHAALDEARARGAKLITLRTFAEIPWNAPFYASLGFAEIPTPSDSFTTALLDAEQRAGLADVGPRVHMSLDLGAGMEMDADAFEALVIDELDKLPDDMVDGLDNVVFVVEDRAETGEELFGLYEGFALTDRGQYGMGELPDRIIVFRETHLAACADEAALRAEVHTTLVHEIAHFYGIDDEQLHELGWA</sequence>
<dbReference type="InterPro" id="IPR000182">
    <property type="entry name" value="GNAT_dom"/>
</dbReference>
<evidence type="ECO:0000256" key="1">
    <source>
        <dbReference type="ARBA" id="ARBA00022679"/>
    </source>
</evidence>
<dbReference type="PROSITE" id="PS51186">
    <property type="entry name" value="GNAT"/>
    <property type="match status" value="1"/>
</dbReference>
<comment type="caution">
    <text evidence="4">The sequence shown here is derived from an EMBL/GenBank/DDBJ whole genome shotgun (WGS) entry which is preliminary data.</text>
</comment>
<dbReference type="InterPro" id="IPR010428">
    <property type="entry name" value="Zincin_1"/>
</dbReference>
<dbReference type="InterPro" id="IPR038555">
    <property type="entry name" value="Zincin_1_sf"/>
</dbReference>
<dbReference type="CDD" id="cd04301">
    <property type="entry name" value="NAT_SF"/>
    <property type="match status" value="1"/>
</dbReference>
<name>A0A939DX85_9MICO</name>
<reference evidence="4" key="1">
    <citation type="submission" date="2020-12" db="EMBL/GenBank/DDBJ databases">
        <title>PHA producing bacteria isolated from mangrove.</title>
        <authorList>
            <person name="Zheng W."/>
            <person name="Yu S."/>
            <person name="Huang Y."/>
        </authorList>
    </citation>
    <scope>NUCLEOTIDE SEQUENCE</scope>
    <source>
        <strain evidence="4">GN8-5</strain>
    </source>
</reference>
<dbReference type="PANTHER" id="PTHR43877">
    <property type="entry name" value="AMINOALKYLPHOSPHONATE N-ACETYLTRANSFERASE-RELATED-RELATED"/>
    <property type="match status" value="1"/>
</dbReference>
<dbReference type="AlphaFoldDB" id="A0A939DX85"/>
<dbReference type="SUPFAM" id="SSF55729">
    <property type="entry name" value="Acyl-CoA N-acyltransferases (Nat)"/>
    <property type="match status" value="1"/>
</dbReference>
<organism evidence="4 5">
    <name type="scientific">Microbacterium esteraromaticum</name>
    <dbReference type="NCBI Taxonomy" id="57043"/>
    <lineage>
        <taxon>Bacteria</taxon>
        <taxon>Bacillati</taxon>
        <taxon>Actinomycetota</taxon>
        <taxon>Actinomycetes</taxon>
        <taxon>Micrococcales</taxon>
        <taxon>Microbacteriaceae</taxon>
        <taxon>Microbacterium</taxon>
    </lineage>
</organism>
<dbReference type="InterPro" id="IPR016181">
    <property type="entry name" value="Acyl_CoA_acyltransferase"/>
</dbReference>
<dbReference type="InterPro" id="IPR050832">
    <property type="entry name" value="Bact_Acetyltransf"/>
</dbReference>
<gene>
    <name evidence="4" type="ORF">JF543_08795</name>
</gene>
<dbReference type="Gene3D" id="3.30.2010.20">
    <property type="match status" value="1"/>
</dbReference>